<accession>A0AAN7MJG2</accession>
<name>A0AAN7MJG2_TRANT</name>
<dbReference type="GO" id="GO:0015079">
    <property type="term" value="F:potassium ion transmembrane transporter activity"/>
    <property type="evidence" value="ECO:0007669"/>
    <property type="project" value="InterPro"/>
</dbReference>
<sequence length="202" mass="22434">MNISFWYRGTEVVFADLSHFPGSAIQISFTVIVYPTLLLVYSGQAAYLLENPDHVVDAFYRSIPESIYWPMFLVATGAAVVESQATISATFSLIKQALALSWLFPTGKSCPHVKGIHSNQIYISDINWILMVFCITVTAVFKNQNHIGNASVFNCTSHLLSSPPEIASAEAVTSALFHWSLSSFLTRFFSYPLVLGWNHDDS</sequence>
<evidence type="ECO:0000256" key="1">
    <source>
        <dbReference type="ARBA" id="ARBA00004651"/>
    </source>
</evidence>
<evidence type="ECO:0000256" key="2">
    <source>
        <dbReference type="ARBA" id="ARBA00008440"/>
    </source>
</evidence>
<dbReference type="PANTHER" id="PTHR30540:SF95">
    <property type="entry name" value="POTASSIUM TRANSPORTER 10"/>
    <property type="match status" value="1"/>
</dbReference>
<comment type="caution">
    <text evidence="4">The sequence shown here is derived from an EMBL/GenBank/DDBJ whole genome shotgun (WGS) entry which is preliminary data.</text>
</comment>
<comment type="subcellular location">
    <subcellularLocation>
        <location evidence="1">Cell membrane</location>
        <topology evidence="1">Multi-pass membrane protein</topology>
    </subcellularLocation>
</comment>
<dbReference type="GO" id="GO:0005886">
    <property type="term" value="C:plasma membrane"/>
    <property type="evidence" value="ECO:0007669"/>
    <property type="project" value="UniProtKB-SubCell"/>
</dbReference>
<dbReference type="InterPro" id="IPR053951">
    <property type="entry name" value="K_trans_N"/>
</dbReference>
<dbReference type="AlphaFoldDB" id="A0AAN7MJG2"/>
<evidence type="ECO:0000313" key="4">
    <source>
        <dbReference type="EMBL" id="KAK4800392.1"/>
    </source>
</evidence>
<comment type="similarity">
    <text evidence="2">Belongs to the HAK/KUP transporter (TC 2.A.72.3) family.</text>
</comment>
<organism evidence="4 5">
    <name type="scientific">Trapa natans</name>
    <name type="common">Water chestnut</name>
    <dbReference type="NCBI Taxonomy" id="22666"/>
    <lineage>
        <taxon>Eukaryota</taxon>
        <taxon>Viridiplantae</taxon>
        <taxon>Streptophyta</taxon>
        <taxon>Embryophyta</taxon>
        <taxon>Tracheophyta</taxon>
        <taxon>Spermatophyta</taxon>
        <taxon>Magnoliopsida</taxon>
        <taxon>eudicotyledons</taxon>
        <taxon>Gunneridae</taxon>
        <taxon>Pentapetalae</taxon>
        <taxon>rosids</taxon>
        <taxon>malvids</taxon>
        <taxon>Myrtales</taxon>
        <taxon>Lythraceae</taxon>
        <taxon>Trapa</taxon>
    </lineage>
</organism>
<reference evidence="4 5" key="1">
    <citation type="journal article" date="2023" name="Hortic Res">
        <title>Pangenome of water caltrop reveals structural variations and asymmetric subgenome divergence after allopolyploidization.</title>
        <authorList>
            <person name="Zhang X."/>
            <person name="Chen Y."/>
            <person name="Wang L."/>
            <person name="Yuan Y."/>
            <person name="Fang M."/>
            <person name="Shi L."/>
            <person name="Lu R."/>
            <person name="Comes H.P."/>
            <person name="Ma Y."/>
            <person name="Chen Y."/>
            <person name="Huang G."/>
            <person name="Zhou Y."/>
            <person name="Zheng Z."/>
            <person name="Qiu Y."/>
        </authorList>
    </citation>
    <scope>NUCLEOTIDE SEQUENCE [LARGE SCALE GENOMIC DNA]</scope>
    <source>
        <strain evidence="4">F231</strain>
    </source>
</reference>
<feature type="domain" description="K+ potassium transporter integral membrane" evidence="3">
    <location>
        <begin position="8"/>
        <end position="152"/>
    </location>
</feature>
<evidence type="ECO:0000313" key="5">
    <source>
        <dbReference type="Proteomes" id="UP001346149"/>
    </source>
</evidence>
<proteinExistence type="inferred from homology"/>
<evidence type="ECO:0000259" key="3">
    <source>
        <dbReference type="Pfam" id="PF02705"/>
    </source>
</evidence>
<gene>
    <name evidence="4" type="ORF">SAY86_020879</name>
</gene>
<dbReference type="Pfam" id="PF02705">
    <property type="entry name" value="K_trans"/>
    <property type="match status" value="1"/>
</dbReference>
<dbReference type="Proteomes" id="UP001346149">
    <property type="component" value="Unassembled WGS sequence"/>
</dbReference>
<dbReference type="PANTHER" id="PTHR30540">
    <property type="entry name" value="OSMOTIC STRESS POTASSIUM TRANSPORTER"/>
    <property type="match status" value="1"/>
</dbReference>
<protein>
    <recommendedName>
        <fullName evidence="3">K+ potassium transporter integral membrane domain-containing protein</fullName>
    </recommendedName>
</protein>
<dbReference type="EMBL" id="JAXQNO010000003">
    <property type="protein sequence ID" value="KAK4800392.1"/>
    <property type="molecule type" value="Genomic_DNA"/>
</dbReference>
<keyword evidence="5" id="KW-1185">Reference proteome</keyword>
<dbReference type="InterPro" id="IPR003855">
    <property type="entry name" value="K+_transporter"/>
</dbReference>